<evidence type="ECO:0000256" key="1">
    <source>
        <dbReference type="ARBA" id="ARBA00004141"/>
    </source>
</evidence>
<gene>
    <name evidence="13" type="ORF">PZA18_01710</name>
</gene>
<dbReference type="Proteomes" id="UP001172778">
    <property type="component" value="Unassembled WGS sequence"/>
</dbReference>
<evidence type="ECO:0000256" key="10">
    <source>
        <dbReference type="SAM" id="MobiDB-lite"/>
    </source>
</evidence>
<evidence type="ECO:0000256" key="3">
    <source>
        <dbReference type="ARBA" id="ARBA00022692"/>
    </source>
</evidence>
<dbReference type="Pfam" id="PF00487">
    <property type="entry name" value="FA_desaturase"/>
    <property type="match status" value="1"/>
</dbReference>
<comment type="subcellular location">
    <subcellularLocation>
        <location evidence="1">Membrane</location>
        <topology evidence="1">Multi-pass membrane protein</topology>
    </subcellularLocation>
</comment>
<keyword evidence="4" id="KW-0276">Fatty acid metabolism</keyword>
<name>A0ABT7DS22_9NEIS</name>
<sequence>MQDAETLTPAEALRAPGIETPASAPPAEAERPKMKRTVENRQLKRIQHIHTVVMTVAGLGGLISAICLHFLVQPVSAAALGIFGLFFFSVGMGLTIGYHRHFTHRSYKAPTALRVLLGILGSMAGQGPIVFWTALHRMHHEMADKPGDPHSPNLHGEGLVNKVRGIWHAYIGWTVQHEVPNANFYSRDLLADAPIMWVNKRYYLWIALGLALPALLGLALTGTAYGALEGLLWGGLIRMFALHNVIWWITSFAHVFGSRDYQSRDLSTNNFWLALPTLGESWHNNHHAFPRAAILSLHWWQIDISGGVVAILEKLGIVSEVCRVSAEDKQKRQANPSRH</sequence>
<keyword evidence="5 11" id="KW-1133">Transmembrane helix</keyword>
<evidence type="ECO:0000256" key="5">
    <source>
        <dbReference type="ARBA" id="ARBA00022989"/>
    </source>
</evidence>
<accession>A0ABT7DS22</accession>
<protein>
    <submittedName>
        <fullName evidence="13">Acyl-CoA desaturase</fullName>
        <ecNumber evidence="13">1.14.19.-</ecNumber>
    </submittedName>
</protein>
<comment type="caution">
    <text evidence="13">The sequence shown here is derived from an EMBL/GenBank/DDBJ whole genome shotgun (WGS) entry which is preliminary data.</text>
</comment>
<feature type="transmembrane region" description="Helical" evidence="11">
    <location>
        <begin position="51"/>
        <end position="72"/>
    </location>
</feature>
<keyword evidence="9 11" id="KW-0472">Membrane</keyword>
<comment type="similarity">
    <text evidence="2">Belongs to the fatty acid desaturase type 2 family.</text>
</comment>
<feature type="transmembrane region" description="Helical" evidence="11">
    <location>
        <begin position="78"/>
        <end position="98"/>
    </location>
</feature>
<evidence type="ECO:0000256" key="8">
    <source>
        <dbReference type="ARBA" id="ARBA00023098"/>
    </source>
</evidence>
<evidence type="ECO:0000256" key="6">
    <source>
        <dbReference type="ARBA" id="ARBA00023002"/>
    </source>
</evidence>
<dbReference type="GO" id="GO:0016491">
    <property type="term" value="F:oxidoreductase activity"/>
    <property type="evidence" value="ECO:0007669"/>
    <property type="project" value="UniProtKB-KW"/>
</dbReference>
<feature type="region of interest" description="Disordered" evidence="10">
    <location>
        <begin position="1"/>
        <end position="35"/>
    </location>
</feature>
<dbReference type="InterPro" id="IPR005804">
    <property type="entry name" value="FA_desaturase_dom"/>
</dbReference>
<proteinExistence type="inferred from homology"/>
<evidence type="ECO:0000256" key="7">
    <source>
        <dbReference type="ARBA" id="ARBA00023004"/>
    </source>
</evidence>
<dbReference type="RefSeq" id="WP_284099036.1">
    <property type="nucleotide sequence ID" value="NZ_JARRAF010000001.1"/>
</dbReference>
<dbReference type="EC" id="1.14.19.-" evidence="13"/>
<keyword evidence="8" id="KW-0443">Lipid metabolism</keyword>
<dbReference type="PANTHER" id="PTHR11351">
    <property type="entry name" value="ACYL-COA DESATURASE"/>
    <property type="match status" value="1"/>
</dbReference>
<dbReference type="InterPro" id="IPR015876">
    <property type="entry name" value="Acyl-CoA_DS"/>
</dbReference>
<feature type="transmembrane region" description="Helical" evidence="11">
    <location>
        <begin position="231"/>
        <end position="256"/>
    </location>
</feature>
<dbReference type="CDD" id="cd03505">
    <property type="entry name" value="Delta9-FADS-like"/>
    <property type="match status" value="1"/>
</dbReference>
<dbReference type="PRINTS" id="PR00075">
    <property type="entry name" value="FACDDSATRASE"/>
</dbReference>
<organism evidence="13 14">
    <name type="scientific">Parachitinimonas caeni</name>
    <dbReference type="NCBI Taxonomy" id="3031301"/>
    <lineage>
        <taxon>Bacteria</taxon>
        <taxon>Pseudomonadati</taxon>
        <taxon>Pseudomonadota</taxon>
        <taxon>Betaproteobacteria</taxon>
        <taxon>Neisseriales</taxon>
        <taxon>Chitinibacteraceae</taxon>
        <taxon>Parachitinimonas</taxon>
    </lineage>
</organism>
<evidence type="ECO:0000256" key="11">
    <source>
        <dbReference type="SAM" id="Phobius"/>
    </source>
</evidence>
<evidence type="ECO:0000256" key="9">
    <source>
        <dbReference type="ARBA" id="ARBA00023136"/>
    </source>
</evidence>
<evidence type="ECO:0000256" key="2">
    <source>
        <dbReference type="ARBA" id="ARBA00008749"/>
    </source>
</evidence>
<keyword evidence="3 11" id="KW-0812">Transmembrane</keyword>
<feature type="transmembrane region" description="Helical" evidence="11">
    <location>
        <begin position="202"/>
        <end position="225"/>
    </location>
</feature>
<evidence type="ECO:0000259" key="12">
    <source>
        <dbReference type="Pfam" id="PF00487"/>
    </source>
</evidence>
<evidence type="ECO:0000313" key="13">
    <source>
        <dbReference type="EMBL" id="MDK2122759.1"/>
    </source>
</evidence>
<feature type="domain" description="Fatty acid desaturase" evidence="12">
    <location>
        <begin position="84"/>
        <end position="302"/>
    </location>
</feature>
<dbReference type="EMBL" id="JARRAF010000001">
    <property type="protein sequence ID" value="MDK2122759.1"/>
    <property type="molecule type" value="Genomic_DNA"/>
</dbReference>
<keyword evidence="6 13" id="KW-0560">Oxidoreductase</keyword>
<keyword evidence="7" id="KW-0408">Iron</keyword>
<reference evidence="13" key="1">
    <citation type="submission" date="2023-03" db="EMBL/GenBank/DDBJ databases">
        <title>Chitinimonas shenzhenensis gen. nov., sp. nov., a novel member of family Burkholderiaceae isolated from activated sludge collected in Shen Zhen, China.</title>
        <authorList>
            <person name="Wang X."/>
        </authorList>
    </citation>
    <scope>NUCLEOTIDE SEQUENCE</scope>
    <source>
        <strain evidence="13">DQS-5</strain>
    </source>
</reference>
<evidence type="ECO:0000256" key="4">
    <source>
        <dbReference type="ARBA" id="ARBA00022832"/>
    </source>
</evidence>
<dbReference type="PANTHER" id="PTHR11351:SF3">
    <property type="entry name" value="BLL4393 PROTEIN"/>
    <property type="match status" value="1"/>
</dbReference>
<evidence type="ECO:0000313" key="14">
    <source>
        <dbReference type="Proteomes" id="UP001172778"/>
    </source>
</evidence>
<keyword evidence="14" id="KW-1185">Reference proteome</keyword>